<keyword evidence="3" id="KW-1185">Reference proteome</keyword>
<dbReference type="InterPro" id="IPR014751">
    <property type="entry name" value="XRCC4-like_C"/>
</dbReference>
<dbReference type="GO" id="GO:0032807">
    <property type="term" value="C:DNA ligase IV complex"/>
    <property type="evidence" value="ECO:0007669"/>
    <property type="project" value="TreeGrafter"/>
</dbReference>
<feature type="compositionally biased region" description="Polar residues" evidence="1">
    <location>
        <begin position="306"/>
        <end position="328"/>
    </location>
</feature>
<dbReference type="Proteomes" id="UP000324222">
    <property type="component" value="Unassembled WGS sequence"/>
</dbReference>
<feature type="compositionally biased region" description="Low complexity" evidence="1">
    <location>
        <begin position="329"/>
        <end position="343"/>
    </location>
</feature>
<dbReference type="GO" id="GO:0006310">
    <property type="term" value="P:DNA recombination"/>
    <property type="evidence" value="ECO:0007669"/>
    <property type="project" value="InterPro"/>
</dbReference>
<evidence type="ECO:0000256" key="1">
    <source>
        <dbReference type="SAM" id="MobiDB-lite"/>
    </source>
</evidence>
<feature type="compositionally biased region" description="Basic and acidic residues" evidence="1">
    <location>
        <begin position="262"/>
        <end position="282"/>
    </location>
</feature>
<comment type="caution">
    <text evidence="2">The sequence shown here is derived from an EMBL/GenBank/DDBJ whole genome shotgun (WGS) entry which is preliminary data.</text>
</comment>
<dbReference type="OrthoDB" id="6376853at2759"/>
<evidence type="ECO:0000313" key="3">
    <source>
        <dbReference type="Proteomes" id="UP000324222"/>
    </source>
</evidence>
<dbReference type="GO" id="GO:0005958">
    <property type="term" value="C:DNA-dependent protein kinase-DNA ligase 4 complex"/>
    <property type="evidence" value="ECO:0007669"/>
    <property type="project" value="TreeGrafter"/>
</dbReference>
<sequence length="361" mass="40275">MGLKRMGQDSTPFYMYFNISSSGENKQELEAVVLTKDNPTRLKVTASSDDLQRWRVKLGKSAEEYLGQLCEAVASEDDNVEVFEVQGDHLVWKQYFPDKDIYGKKGRFKMEKVEYKEAVEQVLAGVVEDLHKSSREVHRLTQETQENAIKLLKAQELASESIQIKEDFEREIYSKCAALINAKKLRIHQLRSTHPSSSAAGRSGCLVRTGDEVATSSTPPVKRPRKQEADSDGYSSDTDVDDPDEEIDTDEEKATSLSPVKLSKDRGMAKQDQNEEKTKDSNIPDSQELFNNSIEAELFPSVTVVQQKADSSTSHTNLSIQSPPQLVRSNAAQPVPSSSSPATSKDDCDDETQMSILNTLF</sequence>
<dbReference type="EMBL" id="VSRR010014028">
    <property type="protein sequence ID" value="MPC56548.1"/>
    <property type="molecule type" value="Genomic_DNA"/>
</dbReference>
<organism evidence="2 3">
    <name type="scientific">Portunus trituberculatus</name>
    <name type="common">Swimming crab</name>
    <name type="synonym">Neptunus trituberculatus</name>
    <dbReference type="NCBI Taxonomy" id="210409"/>
    <lineage>
        <taxon>Eukaryota</taxon>
        <taxon>Metazoa</taxon>
        <taxon>Ecdysozoa</taxon>
        <taxon>Arthropoda</taxon>
        <taxon>Crustacea</taxon>
        <taxon>Multicrustacea</taxon>
        <taxon>Malacostraca</taxon>
        <taxon>Eumalacostraca</taxon>
        <taxon>Eucarida</taxon>
        <taxon>Decapoda</taxon>
        <taxon>Pleocyemata</taxon>
        <taxon>Brachyura</taxon>
        <taxon>Eubrachyura</taxon>
        <taxon>Portunoidea</taxon>
        <taxon>Portunidae</taxon>
        <taxon>Portuninae</taxon>
        <taxon>Portunus</taxon>
    </lineage>
</organism>
<gene>
    <name evidence="2" type="ORF">E2C01_050510</name>
</gene>
<evidence type="ECO:0000313" key="2">
    <source>
        <dbReference type="EMBL" id="MPC56548.1"/>
    </source>
</evidence>
<dbReference type="PANTHER" id="PTHR28559:SF1">
    <property type="entry name" value="DNA REPAIR PROTEIN XRCC4"/>
    <property type="match status" value="1"/>
</dbReference>
<proteinExistence type="predicted"/>
<dbReference type="GO" id="GO:0010165">
    <property type="term" value="P:response to X-ray"/>
    <property type="evidence" value="ECO:0007669"/>
    <property type="project" value="TreeGrafter"/>
</dbReference>
<dbReference type="PANTHER" id="PTHR28559">
    <property type="entry name" value="DNA REPAIR PROTEIN XRCC4"/>
    <property type="match status" value="1"/>
</dbReference>
<accession>A0A5B7GHR2</accession>
<dbReference type="AlphaFoldDB" id="A0A5B7GHR2"/>
<feature type="compositionally biased region" description="Acidic residues" evidence="1">
    <location>
        <begin position="238"/>
        <end position="251"/>
    </location>
</feature>
<evidence type="ECO:0008006" key="4">
    <source>
        <dbReference type="Google" id="ProtNLM"/>
    </source>
</evidence>
<name>A0A5B7GHR2_PORTR</name>
<dbReference type="InterPro" id="IPR010585">
    <property type="entry name" value="DNA_repair_prot_XRCC4"/>
</dbReference>
<reference evidence="2 3" key="1">
    <citation type="submission" date="2019-05" db="EMBL/GenBank/DDBJ databases">
        <title>Another draft genome of Portunus trituberculatus and its Hox gene families provides insights of decapod evolution.</title>
        <authorList>
            <person name="Jeong J.-H."/>
            <person name="Song I."/>
            <person name="Kim S."/>
            <person name="Choi T."/>
            <person name="Kim D."/>
            <person name="Ryu S."/>
            <person name="Kim W."/>
        </authorList>
    </citation>
    <scope>NUCLEOTIDE SEQUENCE [LARGE SCALE GENOMIC DNA]</scope>
    <source>
        <tissue evidence="2">Muscle</tissue>
    </source>
</reference>
<dbReference type="GO" id="GO:0006303">
    <property type="term" value="P:double-strand break repair via nonhomologous end joining"/>
    <property type="evidence" value="ECO:0007669"/>
    <property type="project" value="TreeGrafter"/>
</dbReference>
<dbReference type="SUPFAM" id="SSF58022">
    <property type="entry name" value="XRCC4, C-terminal oligomerization domain"/>
    <property type="match status" value="1"/>
</dbReference>
<dbReference type="Gene3D" id="1.20.5.370">
    <property type="match status" value="1"/>
</dbReference>
<protein>
    <recommendedName>
        <fullName evidence="4">DNA repair protein XRCC4</fullName>
    </recommendedName>
</protein>
<feature type="region of interest" description="Disordered" evidence="1">
    <location>
        <begin position="192"/>
        <end position="291"/>
    </location>
</feature>
<dbReference type="GO" id="GO:0003677">
    <property type="term" value="F:DNA binding"/>
    <property type="evidence" value="ECO:0007669"/>
    <property type="project" value="InterPro"/>
</dbReference>
<feature type="region of interest" description="Disordered" evidence="1">
    <location>
        <begin position="306"/>
        <end position="351"/>
    </location>
</feature>